<evidence type="ECO:0000256" key="5">
    <source>
        <dbReference type="RuleBase" id="RU368085"/>
    </source>
</evidence>
<keyword evidence="3 5" id="KW-0235">DNA replication</keyword>
<evidence type="ECO:0000256" key="3">
    <source>
        <dbReference type="ARBA" id="ARBA00022705"/>
    </source>
</evidence>
<accession>A0A0K0FA36</accession>
<dbReference type="AlphaFoldDB" id="A0A0K0FA36"/>
<dbReference type="Gene3D" id="1.20.58.1030">
    <property type="match status" value="1"/>
</dbReference>
<dbReference type="SUPFAM" id="SSF158573">
    <property type="entry name" value="GINS helical bundle-like"/>
    <property type="match status" value="1"/>
</dbReference>
<protein>
    <recommendedName>
        <fullName evidence="5">DNA replication complex GINS protein PSF1</fullName>
    </recommendedName>
</protein>
<evidence type="ECO:0000313" key="7">
    <source>
        <dbReference type="Proteomes" id="UP000035680"/>
    </source>
</evidence>
<dbReference type="Proteomes" id="UP000035680">
    <property type="component" value="Unassembled WGS sequence"/>
</dbReference>
<dbReference type="InterPro" id="IPR021151">
    <property type="entry name" value="GINS_A"/>
</dbReference>
<dbReference type="Pfam" id="PF05916">
    <property type="entry name" value="Sld5"/>
    <property type="match status" value="1"/>
</dbReference>
<comment type="function">
    <text evidence="5">Required for correct functioning of the GINS complex, a complex that plays an essential role in the initiation of DNA replication, and progression of DNA replication forks. GINS complex seems to bind preferentially to single-stranded DNA.</text>
</comment>
<dbReference type="GO" id="GO:1902983">
    <property type="term" value="P:DNA strand elongation involved in mitotic DNA replication"/>
    <property type="evidence" value="ECO:0007669"/>
    <property type="project" value="TreeGrafter"/>
</dbReference>
<dbReference type="InterPro" id="IPR005339">
    <property type="entry name" value="GINS_Psf1"/>
</dbReference>
<evidence type="ECO:0000259" key="6">
    <source>
        <dbReference type="Pfam" id="PF05916"/>
    </source>
</evidence>
<dbReference type="WBParaSite" id="SVE_0568800.1">
    <property type="protein sequence ID" value="SVE_0568800.1"/>
    <property type="gene ID" value="SVE_0568800"/>
</dbReference>
<proteinExistence type="inferred from homology"/>
<evidence type="ECO:0000256" key="2">
    <source>
        <dbReference type="ARBA" id="ARBA00006677"/>
    </source>
</evidence>
<dbReference type="PANTHER" id="PTHR12914">
    <property type="entry name" value="PARTNER OF SLD5"/>
    <property type="match status" value="1"/>
</dbReference>
<feature type="domain" description="GINS subunit" evidence="6">
    <location>
        <begin position="96"/>
        <end position="159"/>
    </location>
</feature>
<dbReference type="GO" id="GO:0000811">
    <property type="term" value="C:GINS complex"/>
    <property type="evidence" value="ECO:0007669"/>
    <property type="project" value="UniProtKB-UniRule"/>
</dbReference>
<sequence>MPELSIVHAEESQIPIISSVESTQHLEIETAALKEGLELLRSLEREPTGLPPYMTTNVEKCKESINKIFKTTFNLIQARRAGTITTDEHSRTKILLLKDAGQTLKRYLIVYHHERLNRIRKITRNTCGILGQSLKANMSKNEQTFAEKYYRLYIDFENDVTSNNGLKLLTNNSPPKLEYYYYRCKEDYGEYELADGNIIIIKRGLIHHMPKENAETLLRSGIVEQVHM</sequence>
<evidence type="ECO:0000313" key="8">
    <source>
        <dbReference type="WBParaSite" id="SVE_0568800.1"/>
    </source>
</evidence>
<dbReference type="InterPro" id="IPR036224">
    <property type="entry name" value="GINS_bundle-like_dom_sf"/>
</dbReference>
<reference evidence="7" key="1">
    <citation type="submission" date="2014-07" db="EMBL/GenBank/DDBJ databases">
        <authorList>
            <person name="Martin A.A"/>
            <person name="De Silva N."/>
        </authorList>
    </citation>
    <scope>NUCLEOTIDE SEQUENCE</scope>
</reference>
<keyword evidence="4 5" id="KW-0539">Nucleus</keyword>
<comment type="subunit">
    <text evidence="5">Component of the GINS complex.</text>
</comment>
<evidence type="ECO:0000256" key="1">
    <source>
        <dbReference type="ARBA" id="ARBA00004123"/>
    </source>
</evidence>
<dbReference type="STRING" id="75913.A0A0K0FA36"/>
<dbReference type="PANTHER" id="PTHR12914:SF2">
    <property type="entry name" value="DNA REPLICATION COMPLEX GINS PROTEIN PSF1"/>
    <property type="match status" value="1"/>
</dbReference>
<organism evidence="7 8">
    <name type="scientific">Strongyloides venezuelensis</name>
    <name type="common">Threadworm</name>
    <dbReference type="NCBI Taxonomy" id="75913"/>
    <lineage>
        <taxon>Eukaryota</taxon>
        <taxon>Metazoa</taxon>
        <taxon>Ecdysozoa</taxon>
        <taxon>Nematoda</taxon>
        <taxon>Chromadorea</taxon>
        <taxon>Rhabditida</taxon>
        <taxon>Tylenchina</taxon>
        <taxon>Panagrolaimomorpha</taxon>
        <taxon>Strongyloidoidea</taxon>
        <taxon>Strongyloididae</taxon>
        <taxon>Strongyloides</taxon>
    </lineage>
</organism>
<comment type="subcellular location">
    <subcellularLocation>
        <location evidence="1 5">Nucleus</location>
    </subcellularLocation>
</comment>
<name>A0A0K0FA36_STRVS</name>
<reference evidence="8" key="2">
    <citation type="submission" date="2015-08" db="UniProtKB">
        <authorList>
            <consortium name="WormBaseParasite"/>
        </authorList>
    </citation>
    <scope>IDENTIFICATION</scope>
</reference>
<comment type="similarity">
    <text evidence="2 5">Belongs to the GINS1/PSF1 family.</text>
</comment>
<evidence type="ECO:0000256" key="4">
    <source>
        <dbReference type="ARBA" id="ARBA00023242"/>
    </source>
</evidence>
<keyword evidence="7" id="KW-1185">Reference proteome</keyword>